<dbReference type="GO" id="GO:0005886">
    <property type="term" value="C:plasma membrane"/>
    <property type="evidence" value="ECO:0007669"/>
    <property type="project" value="UniProtKB-SubCell"/>
</dbReference>
<dbReference type="EMBL" id="JACETM010000018">
    <property type="protein sequence ID" value="MBA4724058.1"/>
    <property type="molecule type" value="Genomic_DNA"/>
</dbReference>
<dbReference type="GO" id="GO:0044877">
    <property type="term" value="F:protein-containing complex binding"/>
    <property type="evidence" value="ECO:0007669"/>
    <property type="project" value="InterPro"/>
</dbReference>
<accession>A0A838YX39</accession>
<dbReference type="InterPro" id="IPR026039">
    <property type="entry name" value="YfgM"/>
</dbReference>
<dbReference type="AlphaFoldDB" id="A0A838YX39"/>
<reference evidence="11 12" key="1">
    <citation type="submission" date="2020-06" db="EMBL/GenBank/DDBJ databases">
        <title>Dysbiosis in marine aquaculture revealed through microbiome analysis: reverse ecology for environmental sustainability.</title>
        <authorList>
            <person name="Haro-Moreno J.M."/>
            <person name="Coutinho F.H."/>
            <person name="Zaragoza-Solas A."/>
            <person name="Picazo A."/>
            <person name="Almagro-Moreno S."/>
            <person name="Lopez-Perez M."/>
        </authorList>
    </citation>
    <scope>NUCLEOTIDE SEQUENCE [LARGE SCALE GENOMIC DNA]</scope>
    <source>
        <strain evidence="11">MCMED-G42</strain>
    </source>
</reference>
<evidence type="ECO:0000256" key="6">
    <source>
        <dbReference type="ARBA" id="ARBA00023186"/>
    </source>
</evidence>
<dbReference type="PANTHER" id="PTHR38035">
    <property type="entry name" value="UPF0070 PROTEIN YFGM"/>
    <property type="match status" value="1"/>
</dbReference>
<dbReference type="Gene3D" id="1.25.40.10">
    <property type="entry name" value="Tetratricopeptide repeat domain"/>
    <property type="match status" value="1"/>
</dbReference>
<protein>
    <recommendedName>
        <fullName evidence="8">Ancillary SecYEG translocon subunit</fullName>
    </recommendedName>
</protein>
<evidence type="ECO:0000259" key="10">
    <source>
        <dbReference type="Pfam" id="PF09976"/>
    </source>
</evidence>
<evidence type="ECO:0000256" key="7">
    <source>
        <dbReference type="ARBA" id="ARBA00024197"/>
    </source>
</evidence>
<evidence type="ECO:0000256" key="2">
    <source>
        <dbReference type="ARBA" id="ARBA00022475"/>
    </source>
</evidence>
<gene>
    <name evidence="11" type="ORF">H2021_02455</name>
</gene>
<keyword evidence="4 9" id="KW-1133">Transmembrane helix</keyword>
<evidence type="ECO:0000313" key="11">
    <source>
        <dbReference type="EMBL" id="MBA4724058.1"/>
    </source>
</evidence>
<dbReference type="InterPro" id="IPR018704">
    <property type="entry name" value="SecYEG/CpoB_TPR"/>
</dbReference>
<comment type="subcellular location">
    <subcellularLocation>
        <location evidence="1">Cell membrane</location>
        <topology evidence="1">Single-pass type II membrane protein</topology>
    </subcellularLocation>
</comment>
<proteinExistence type="inferred from homology"/>
<dbReference type="Proteomes" id="UP000585327">
    <property type="component" value="Unassembled WGS sequence"/>
</dbReference>
<name>A0A838YX39_9GAMM</name>
<dbReference type="SUPFAM" id="SSF48452">
    <property type="entry name" value="TPR-like"/>
    <property type="match status" value="1"/>
</dbReference>
<organism evidence="11 12">
    <name type="scientific">SAR86 cluster bacterium</name>
    <dbReference type="NCBI Taxonomy" id="2030880"/>
    <lineage>
        <taxon>Bacteria</taxon>
        <taxon>Pseudomonadati</taxon>
        <taxon>Pseudomonadota</taxon>
        <taxon>Gammaproteobacteria</taxon>
        <taxon>SAR86 cluster</taxon>
    </lineage>
</organism>
<keyword evidence="6" id="KW-0143">Chaperone</keyword>
<evidence type="ECO:0000256" key="3">
    <source>
        <dbReference type="ARBA" id="ARBA00022692"/>
    </source>
</evidence>
<evidence type="ECO:0000256" key="4">
    <source>
        <dbReference type="ARBA" id="ARBA00022989"/>
    </source>
</evidence>
<keyword evidence="2" id="KW-1003">Cell membrane</keyword>
<dbReference type="Pfam" id="PF09976">
    <property type="entry name" value="TPR_21"/>
    <property type="match status" value="1"/>
</dbReference>
<keyword evidence="5 9" id="KW-0472">Membrane</keyword>
<dbReference type="InterPro" id="IPR011990">
    <property type="entry name" value="TPR-like_helical_dom_sf"/>
</dbReference>
<evidence type="ECO:0000313" key="12">
    <source>
        <dbReference type="Proteomes" id="UP000585327"/>
    </source>
</evidence>
<evidence type="ECO:0000256" key="8">
    <source>
        <dbReference type="ARBA" id="ARBA00024235"/>
    </source>
</evidence>
<feature type="domain" description="Ancillary SecYEG translocon subunit/Cell division coordinator CpoB TPR" evidence="10">
    <location>
        <begin position="13"/>
        <end position="211"/>
    </location>
</feature>
<evidence type="ECO:0000256" key="5">
    <source>
        <dbReference type="ARBA" id="ARBA00023136"/>
    </source>
</evidence>
<evidence type="ECO:0000256" key="9">
    <source>
        <dbReference type="SAM" id="Phobius"/>
    </source>
</evidence>
<comment type="caution">
    <text evidence="11">The sequence shown here is derived from an EMBL/GenBank/DDBJ whole genome shotgun (WGS) entry which is preliminary data.</text>
</comment>
<dbReference type="PANTHER" id="PTHR38035:SF1">
    <property type="entry name" value="ANCILLARY SECYEG TRANSLOCON SUBUNIT"/>
    <property type="match status" value="1"/>
</dbReference>
<feature type="transmembrane region" description="Helical" evidence="9">
    <location>
        <begin position="22"/>
        <end position="42"/>
    </location>
</feature>
<sequence length="212" mass="23873">MNEIIDNEFGAVKNFLSKYKNALMIVVLLIILSIGLFVLNIYNKKVMNEEAAVIYNEWLNTTSLENKEQEKIDSIYSDLTDNYASTGYAMMAMLSKGADLASMGDFDKSIAVFTELQEVSSGFGGNDFFNKISRISLSRIYIEIENYDDALSQLSVYSESSANAYIHELIGDIFAAKQEVEKSIEQYMLADEKYDDQQSKSIIAMKIADLES</sequence>
<evidence type="ECO:0000256" key="1">
    <source>
        <dbReference type="ARBA" id="ARBA00004401"/>
    </source>
</evidence>
<comment type="similarity">
    <text evidence="7">Belongs to the YfgM family.</text>
</comment>
<keyword evidence="3 9" id="KW-0812">Transmembrane</keyword>